<evidence type="ECO:0000256" key="8">
    <source>
        <dbReference type="RuleBase" id="RU003345"/>
    </source>
</evidence>
<evidence type="ECO:0000256" key="1">
    <source>
        <dbReference type="ARBA" id="ARBA00009986"/>
    </source>
</evidence>
<dbReference type="Gene3D" id="3.40.309.10">
    <property type="entry name" value="Aldehyde Dehydrogenase, Chain A, domain 2"/>
    <property type="match status" value="1"/>
</dbReference>
<dbReference type="InterPro" id="IPR016160">
    <property type="entry name" value="Ald_DH_CS_CYS"/>
</dbReference>
<dbReference type="FunFam" id="3.40.605.10:FF:000026">
    <property type="entry name" value="Aldehyde dehydrogenase, putative"/>
    <property type="match status" value="1"/>
</dbReference>
<dbReference type="GO" id="GO:0019413">
    <property type="term" value="P:acetate biosynthetic process"/>
    <property type="evidence" value="ECO:0007669"/>
    <property type="project" value="EnsemblFungi"/>
</dbReference>
<dbReference type="KEGG" id="slb:AWJ20_1758"/>
<dbReference type="Proteomes" id="UP000189580">
    <property type="component" value="Chromosome a"/>
</dbReference>
<dbReference type="PROSITE" id="PS00070">
    <property type="entry name" value="ALDEHYDE_DEHYDR_CYS"/>
    <property type="match status" value="1"/>
</dbReference>
<name>A0A167DZ78_9ASCO</name>
<dbReference type="SUPFAM" id="SSF53720">
    <property type="entry name" value="ALDH-like"/>
    <property type="match status" value="1"/>
</dbReference>
<dbReference type="Pfam" id="PF00171">
    <property type="entry name" value="Aldedh"/>
    <property type="match status" value="1"/>
</dbReference>
<evidence type="ECO:0000313" key="10">
    <source>
        <dbReference type="EMBL" id="ANB13465.1"/>
    </source>
</evidence>
<comment type="similarity">
    <text evidence="1 8">Belongs to the aldehyde dehydrogenase family.</text>
</comment>
<evidence type="ECO:0000256" key="4">
    <source>
        <dbReference type="ARBA" id="ARBA00037885"/>
    </source>
</evidence>
<accession>A0A167DZ78</accession>
<dbReference type="GO" id="GO:0004029">
    <property type="term" value="F:aldehyde dehydrogenase (NAD+) activity"/>
    <property type="evidence" value="ECO:0007669"/>
    <property type="project" value="EnsemblFungi"/>
</dbReference>
<gene>
    <name evidence="10" type="primary">ALD4</name>
    <name evidence="10" type="ORF">AWJ20_1758</name>
</gene>
<dbReference type="PANTHER" id="PTHR11699">
    <property type="entry name" value="ALDEHYDE DEHYDROGENASE-RELATED"/>
    <property type="match status" value="1"/>
</dbReference>
<dbReference type="InterPro" id="IPR016162">
    <property type="entry name" value="Ald_DH_N"/>
</dbReference>
<dbReference type="InterPro" id="IPR029510">
    <property type="entry name" value="Ald_DH_CS_GLU"/>
</dbReference>
<dbReference type="Gene3D" id="3.40.605.10">
    <property type="entry name" value="Aldehyde Dehydrogenase, Chain A, domain 1"/>
    <property type="match status" value="1"/>
</dbReference>
<dbReference type="GO" id="GO:0005739">
    <property type="term" value="C:mitochondrion"/>
    <property type="evidence" value="ECO:0007669"/>
    <property type="project" value="EnsemblFungi"/>
</dbReference>
<protein>
    <recommendedName>
        <fullName evidence="6">Aldehyde dehydrogenase 5, mitochondrial</fullName>
    </recommendedName>
</protein>
<feature type="domain" description="Aldehyde dehydrogenase" evidence="9">
    <location>
        <begin position="30"/>
        <end position="487"/>
    </location>
</feature>
<keyword evidence="2 8" id="KW-0560">Oxidoreductase</keyword>
<dbReference type="RefSeq" id="XP_018735942.1">
    <property type="nucleotide sequence ID" value="XM_018878661.1"/>
</dbReference>
<evidence type="ECO:0000256" key="2">
    <source>
        <dbReference type="ARBA" id="ARBA00023002"/>
    </source>
</evidence>
<dbReference type="InterPro" id="IPR016163">
    <property type="entry name" value="Ald_DH_C"/>
</dbReference>
<proteinExistence type="inferred from homology"/>
<dbReference type="InterPro" id="IPR016161">
    <property type="entry name" value="Ald_DH/histidinol_DH"/>
</dbReference>
<comment type="function">
    <text evidence="5">Minor mitochondrial aldehyde dehydrogenase isoform. Plays a role in regulation or biosynthesis of electron transport chain components. Involved in the biosynthesis of acetate during anaerobic growth on glucose.</text>
</comment>
<dbReference type="EMBL" id="CP014501">
    <property type="protein sequence ID" value="ANB13465.1"/>
    <property type="molecule type" value="Genomic_DNA"/>
</dbReference>
<evidence type="ECO:0000256" key="6">
    <source>
        <dbReference type="ARBA" id="ARBA00069627"/>
    </source>
</evidence>
<dbReference type="PROSITE" id="PS00687">
    <property type="entry name" value="ALDEHYDE_DEHYDR_GLU"/>
    <property type="match status" value="1"/>
</dbReference>
<evidence type="ECO:0000256" key="3">
    <source>
        <dbReference type="ARBA" id="ARBA00023027"/>
    </source>
</evidence>
<dbReference type="OrthoDB" id="310895at2759"/>
<sequence>MGSNTFVTVKTANGIEYQQPTGLFINNEFVPSISGKKFAVENPSNEDHIVDVYEAEEADVDVAVDAAEKVFDSWANEQPKKRGLLLSRLADKIEEHADVLAAIESTDNGKTLNMAKGDVGLVVDVFRFYAGWADKIYGDVIETDPDHFSYTRREPLGVVGQIIPWNFPLLLASWKLGPALATGNTVVLKSAESTPLSALYLANLVKEVGFPPGVVNIISGFGKTGAYIASHMRIKKVAFTGSTATGRFVMKAAATSNLKKVTLELGGKSPHIIFEDADLETAVEAVRVGIFFNSGEVCCAGSRIYVHESVYDDVVKLFKAKAEQSAPGDPFEKTSWYGPQTSRIQLDRILQYIEEGKKEGAKLLTGGKRIDRKGYYIEPTIFTDVNENMKIVKEEIFGPVVTLTKFKTVDEVLQMAHDTQYGLAAGIHTQNLSKALHVANSLHAGTVWINTFNDFHAQVPFGGYNQSGTGKEMGKEGLDAYTQVKAVRIGGITKH</sequence>
<evidence type="ECO:0000256" key="5">
    <source>
        <dbReference type="ARBA" id="ARBA00053679"/>
    </source>
</evidence>
<evidence type="ECO:0000313" key="11">
    <source>
        <dbReference type="Proteomes" id="UP000189580"/>
    </source>
</evidence>
<organism evidence="10 11">
    <name type="scientific">Sugiyamaella lignohabitans</name>
    <dbReference type="NCBI Taxonomy" id="796027"/>
    <lineage>
        <taxon>Eukaryota</taxon>
        <taxon>Fungi</taxon>
        <taxon>Dikarya</taxon>
        <taxon>Ascomycota</taxon>
        <taxon>Saccharomycotina</taxon>
        <taxon>Dipodascomycetes</taxon>
        <taxon>Dipodascales</taxon>
        <taxon>Trichomonascaceae</taxon>
        <taxon>Sugiyamaella</taxon>
    </lineage>
</organism>
<comment type="pathway">
    <text evidence="4">Alcohol metabolism; ethanol degradation; acetate from ethanol: step 2/2.</text>
</comment>
<reference evidence="10 11" key="1">
    <citation type="submission" date="2016-02" db="EMBL/GenBank/DDBJ databases">
        <title>Complete genome sequence and transcriptome regulation of the pentose utilising yeast Sugiyamaella lignohabitans.</title>
        <authorList>
            <person name="Bellasio M."/>
            <person name="Peymann A."/>
            <person name="Valli M."/>
            <person name="Sipitzky M."/>
            <person name="Graf A."/>
            <person name="Sauer M."/>
            <person name="Marx H."/>
            <person name="Mattanovich D."/>
        </authorList>
    </citation>
    <scope>NUCLEOTIDE SEQUENCE [LARGE SCALE GENOMIC DNA]</scope>
    <source>
        <strain evidence="10 11">CBS 10342</strain>
    </source>
</reference>
<evidence type="ECO:0000256" key="7">
    <source>
        <dbReference type="PROSITE-ProRule" id="PRU10007"/>
    </source>
</evidence>
<feature type="active site" evidence="7">
    <location>
        <position position="264"/>
    </location>
</feature>
<keyword evidence="11" id="KW-1185">Reference proteome</keyword>
<keyword evidence="3" id="KW-0520">NAD</keyword>
<dbReference type="CDD" id="cd07091">
    <property type="entry name" value="ALDH_F1-2_Ald2-like"/>
    <property type="match status" value="1"/>
</dbReference>
<dbReference type="FunFam" id="3.40.605.10:FF:000011">
    <property type="entry name" value="ALD5p Mitochondrial aldehyde dehydrogenase"/>
    <property type="match status" value="1"/>
</dbReference>
<dbReference type="InterPro" id="IPR015590">
    <property type="entry name" value="Aldehyde_DH_dom"/>
</dbReference>
<dbReference type="GeneID" id="30033595"/>
<evidence type="ECO:0000259" key="9">
    <source>
        <dbReference type="Pfam" id="PF00171"/>
    </source>
</evidence>
<dbReference type="FunFam" id="3.40.309.10:FF:000001">
    <property type="entry name" value="Mitochondrial aldehyde dehydrogenase 2"/>
    <property type="match status" value="1"/>
</dbReference>
<dbReference type="AlphaFoldDB" id="A0A167DZ78"/>